<proteinExistence type="predicted"/>
<evidence type="ECO:0008006" key="3">
    <source>
        <dbReference type="Google" id="ProtNLM"/>
    </source>
</evidence>
<comment type="caution">
    <text evidence="1">The sequence shown here is derived from an EMBL/GenBank/DDBJ whole genome shotgun (WGS) entry which is preliminary data.</text>
</comment>
<dbReference type="Proteomes" id="UP000706525">
    <property type="component" value="Unassembled WGS sequence"/>
</dbReference>
<protein>
    <recommendedName>
        <fullName evidence="3">DUF2971 domain-containing protein</fullName>
    </recommendedName>
</protein>
<reference evidence="1 2" key="1">
    <citation type="submission" date="2021-08" db="EMBL/GenBank/DDBJ databases">
        <authorList>
            <person name="Peeters C."/>
        </authorList>
    </citation>
    <scope>NUCLEOTIDE SEQUENCE [LARGE SCALE GENOMIC DNA]</scope>
    <source>
        <strain evidence="1 2">LMG 32289</strain>
    </source>
</reference>
<name>A0ABN7ZHL8_9BURK</name>
<keyword evidence="2" id="KW-1185">Reference proteome</keyword>
<dbReference type="EMBL" id="CAJZAG010000012">
    <property type="protein sequence ID" value="CAG9183781.1"/>
    <property type="molecule type" value="Genomic_DNA"/>
</dbReference>
<sequence length="206" mass="23215">MIRGDLSNRLIHLTRDSAELSAEQVLQSIVNERRLRGSTKDIKGGHSVACFTEAPLTALAQMMASDPTAMRYQPFGVMVTRDWLYAQGGRPVIHSAPNEYDALPASMQYRYVRYQPDRRNGDWTWEREWRVPTTSLALDPAHTTLIVPRRAIADAYVNKHYEDLFNVALALEEVGFAVIAPYEWHFVVLEDLGIEFPAQAAAPVSA</sequence>
<evidence type="ECO:0000313" key="2">
    <source>
        <dbReference type="Proteomes" id="UP000706525"/>
    </source>
</evidence>
<dbReference type="RefSeq" id="WP_223994012.1">
    <property type="nucleotide sequence ID" value="NZ_CAJZAG010000012.1"/>
</dbReference>
<organism evidence="1 2">
    <name type="scientific">Cupriavidus pampae</name>
    <dbReference type="NCBI Taxonomy" id="659251"/>
    <lineage>
        <taxon>Bacteria</taxon>
        <taxon>Pseudomonadati</taxon>
        <taxon>Pseudomonadota</taxon>
        <taxon>Betaproteobacteria</taxon>
        <taxon>Burkholderiales</taxon>
        <taxon>Burkholderiaceae</taxon>
        <taxon>Cupriavidus</taxon>
    </lineage>
</organism>
<accession>A0ABN7ZHL8</accession>
<evidence type="ECO:0000313" key="1">
    <source>
        <dbReference type="EMBL" id="CAG9183781.1"/>
    </source>
</evidence>
<gene>
    <name evidence="1" type="ORF">LMG32289_05418</name>
</gene>